<evidence type="ECO:0000313" key="3">
    <source>
        <dbReference type="EMBL" id="KAJ3209487.1"/>
    </source>
</evidence>
<dbReference type="Proteomes" id="UP001211065">
    <property type="component" value="Unassembled WGS sequence"/>
</dbReference>
<feature type="region of interest" description="Disordered" evidence="2">
    <location>
        <begin position="598"/>
        <end position="637"/>
    </location>
</feature>
<organism evidence="3 4">
    <name type="scientific">Clydaea vesicula</name>
    <dbReference type="NCBI Taxonomy" id="447962"/>
    <lineage>
        <taxon>Eukaryota</taxon>
        <taxon>Fungi</taxon>
        <taxon>Fungi incertae sedis</taxon>
        <taxon>Chytridiomycota</taxon>
        <taxon>Chytridiomycota incertae sedis</taxon>
        <taxon>Chytridiomycetes</taxon>
        <taxon>Lobulomycetales</taxon>
        <taxon>Lobulomycetaceae</taxon>
        <taxon>Clydaea</taxon>
    </lineage>
</organism>
<name>A0AAD5TVY9_9FUNG</name>
<protein>
    <submittedName>
        <fullName evidence="3">Uncharacterized protein</fullName>
    </submittedName>
</protein>
<accession>A0AAD5TVY9</accession>
<proteinExistence type="predicted"/>
<gene>
    <name evidence="3" type="ORF">HK099_008491</name>
</gene>
<feature type="compositionally biased region" description="Low complexity" evidence="2">
    <location>
        <begin position="1354"/>
        <end position="1370"/>
    </location>
</feature>
<sequence>MVKVLKKRVITKPNETTFREMISEETKNVDSINTTFEIKEKKVKKTTTFNDSHQLDLEKLKEKYLNNNKNEIELQYRTEQLLNKKNFEKKNLNMKPLTKNSITEQYLIQKKGKNDKEVENKNTPEEIINSLKKRYGIEDSLPFLRTSQNDEKCFNTNHEYNMDALIKTNIPLSEIARPSIDDQKPLFTNELRERLCQPHEVETLKTFEDYKTFYNSVPQTNLRNSKADFDDTKNSYKINAKNRIEKLQREIEEKVKAEKKINLSVEKEKNKIENSLQKVDYGKDSSNVSTRTNSTDELMTVFKSPSFFETDNIPKSKDRVKSISDAFPKKDVEIKINQEKPLLNNSKSSPSPVPKTIILNEKLDIKPNLNVVEKEKTKKDKKISLPKSDILVYMKDEKIEQAGIFDRKSFLHKTLVGDMFQEESTEDNFYFNKQLNNYKKEDDIFQEHIADNGAPLFLKNRSPSPISSKRFFKTEKKPVFLDNNDVKTGLQDFYEAQEHADDFIHAQYSPTFQYDDHNDSKAETSHEIKTKNDTDTVNENQKENLLDLSFDSLESISNEDPNSSDADIKKKKNLNYSSLKKKKKKKFNNLFSQSIQRPHTSLGFTMSSNNKTDQNCFDDSSPPNENNNNILESKDKKNEERLSTVDIFRSLNIIEDNDYSTSEVAQGFNILDDKQKYDLGNRFNSQEMQDFDDGCTQKVLDTRTLENFDSLDHLYQENECDHNISNDPNEKNHNGSEIESCSPSQNFADREWKNSNNNFINQNIINHHDDDVDIDSSSSNHYDRNLKKKDKSNNFFSTENKLNDTEYYINERETHFNNRNVGMDNFLYSPVFDKNKKSNENFKKVINTNNNIKYLVDRATSPIGYNNRNDRSTSPLLLSQKNNPTTDRQQKQQNFNFNKDEIGKKYEQQYISVCQDTHLHHPQPKNSRTFNTENDQCYYDENHYPVFFNVQQQSNNATLQDRQGNEKFYSNFSTSNFQKERQKNFDACKNYFVEQKDFNDRNDDNAYFYDNNDHQQPTQHFVNHNRNISNSPKDNLKSQKNLSQQFMHYENEHDNNCSKYDLQRPQGCSHQIGNHSSQSGSRYFMNEDKSQQRPSPQHFVNYENQNGNNSHVQNVEFQEQQSPTFQNYGDHETHHRSNQQYHYMGYETQQCNQQYNNPQSQCAFSHTTTTAINSVPHRLNSDSNQSIFQENNFSKDQFNNNFLNNDSNFLPSSNQENYLNDHNQKKKELFNMQTSPHRYIHFDEPYSPEPYVKEDQHYLPTDHPSHYTQAGAGEVECGYYNNFLVKEDKNKKNFLNYLNFKNNNEENLDNLKFKKDNLATINHFQTKELKKQDFINDDDDDYDKKKKKNFFFDNSRSNKSLQPSSSPSLKINGVDKNDISVDKEGKTAISKKKIEINKFDLMKAQGLGDPNVKILQKRLSQLELELR</sequence>
<comment type="caution">
    <text evidence="3">The sequence shown here is derived from an EMBL/GenBank/DDBJ whole genome shotgun (WGS) entry which is preliminary data.</text>
</comment>
<reference evidence="3" key="1">
    <citation type="submission" date="2020-05" db="EMBL/GenBank/DDBJ databases">
        <title>Phylogenomic resolution of chytrid fungi.</title>
        <authorList>
            <person name="Stajich J.E."/>
            <person name="Amses K."/>
            <person name="Simmons R."/>
            <person name="Seto K."/>
            <person name="Myers J."/>
            <person name="Bonds A."/>
            <person name="Quandt C.A."/>
            <person name="Barry K."/>
            <person name="Liu P."/>
            <person name="Grigoriev I."/>
            <person name="Longcore J.E."/>
            <person name="James T.Y."/>
        </authorList>
    </citation>
    <scope>NUCLEOTIDE SEQUENCE</scope>
    <source>
        <strain evidence="3">JEL0476</strain>
    </source>
</reference>
<feature type="region of interest" description="Disordered" evidence="2">
    <location>
        <begin position="862"/>
        <end position="890"/>
    </location>
</feature>
<evidence type="ECO:0000256" key="1">
    <source>
        <dbReference type="SAM" id="Coils"/>
    </source>
</evidence>
<evidence type="ECO:0000256" key="2">
    <source>
        <dbReference type="SAM" id="MobiDB-lite"/>
    </source>
</evidence>
<keyword evidence="1" id="KW-0175">Coiled coil</keyword>
<feature type="compositionally biased region" description="Basic and acidic residues" evidence="2">
    <location>
        <begin position="720"/>
        <end position="736"/>
    </location>
</feature>
<feature type="coiled-coil region" evidence="1">
    <location>
        <begin position="237"/>
        <end position="264"/>
    </location>
</feature>
<feature type="compositionally biased region" description="Polar residues" evidence="2">
    <location>
        <begin position="863"/>
        <end position="887"/>
    </location>
</feature>
<feature type="compositionally biased region" description="Polar residues" evidence="2">
    <location>
        <begin position="598"/>
        <end position="623"/>
    </location>
</feature>
<evidence type="ECO:0000313" key="4">
    <source>
        <dbReference type="Proteomes" id="UP001211065"/>
    </source>
</evidence>
<feature type="region of interest" description="Disordered" evidence="2">
    <location>
        <begin position="720"/>
        <end position="744"/>
    </location>
</feature>
<feature type="region of interest" description="Disordered" evidence="2">
    <location>
        <begin position="1354"/>
        <end position="1373"/>
    </location>
</feature>
<feature type="region of interest" description="Disordered" evidence="2">
    <location>
        <begin position="514"/>
        <end position="539"/>
    </location>
</feature>
<keyword evidence="4" id="KW-1185">Reference proteome</keyword>
<dbReference type="EMBL" id="JADGJW010000938">
    <property type="protein sequence ID" value="KAJ3209487.1"/>
    <property type="molecule type" value="Genomic_DNA"/>
</dbReference>